<accession>M9RPM8</accession>
<evidence type="ECO:0008006" key="3">
    <source>
        <dbReference type="Google" id="ProtNLM"/>
    </source>
</evidence>
<dbReference type="AlphaFoldDB" id="M9RPM8"/>
<gene>
    <name evidence="1" type="ORF">OA238_c16260</name>
</gene>
<sequence>MTDRTKEGLWAWKQSENNNRMIAAQGGHSLDGPGESAIRLAYFGGSCFRITTPSGVTLMIDPWRNPPWGGWDWYLFDFPRCEVDIGLSTHAHFDHDNLHCLHASTLLDRLVGRFEFADVAVTGIADKHVSDTTHNKYDWAGLTRKLTPMETIPPDNWRSFDNSILIVETAGLRILHWGDNRPDPPDEIWDALGQVDIALLPIDGSPHVLSYDQIAQVCARLKPRITVPHHYFVWNITHRASSLLPPDDWMASHPNARFTDTGEVTLRTDEVKAESDLALCFGTKVAFDPAEELAAKSGKVGA</sequence>
<dbReference type="InterPro" id="IPR036866">
    <property type="entry name" value="RibonucZ/Hydroxyglut_hydro"/>
</dbReference>
<dbReference type="HOGENOM" id="CLU_831372_0_0_5"/>
<evidence type="ECO:0000313" key="2">
    <source>
        <dbReference type="Proteomes" id="UP000004688"/>
    </source>
</evidence>
<dbReference type="PANTHER" id="PTHR39189">
    <property type="entry name" value="UPF0173 METAL-DEPENDENT HYDROLASE YTKL"/>
    <property type="match status" value="1"/>
</dbReference>
<dbReference type="SUPFAM" id="SSF56281">
    <property type="entry name" value="Metallo-hydrolase/oxidoreductase"/>
    <property type="match status" value="1"/>
</dbReference>
<protein>
    <recommendedName>
        <fullName evidence="3">Zn-dependent hydrolase</fullName>
    </recommendedName>
</protein>
<dbReference type="KEGG" id="oar:OA238_c16260"/>
<dbReference type="eggNOG" id="COG2220">
    <property type="taxonomic scope" value="Bacteria"/>
</dbReference>
<dbReference type="STRING" id="391616.OA238_c16260"/>
<dbReference type="OrthoDB" id="9789133at2"/>
<dbReference type="PANTHER" id="PTHR39189:SF1">
    <property type="entry name" value="UPF0173 METAL-DEPENDENT HYDROLASE YTKL"/>
    <property type="match status" value="1"/>
</dbReference>
<dbReference type="EMBL" id="CP003742">
    <property type="protein sequence ID" value="AGI71750.1"/>
    <property type="molecule type" value="Genomic_DNA"/>
</dbReference>
<keyword evidence="2" id="KW-1185">Reference proteome</keyword>
<dbReference type="Pfam" id="PF13483">
    <property type="entry name" value="Lactamase_B_3"/>
    <property type="match status" value="1"/>
</dbReference>
<organism evidence="1 2">
    <name type="scientific">Octadecabacter arcticus 238</name>
    <dbReference type="NCBI Taxonomy" id="391616"/>
    <lineage>
        <taxon>Bacteria</taxon>
        <taxon>Pseudomonadati</taxon>
        <taxon>Pseudomonadota</taxon>
        <taxon>Alphaproteobacteria</taxon>
        <taxon>Rhodobacterales</taxon>
        <taxon>Roseobacteraceae</taxon>
        <taxon>Octadecabacter</taxon>
    </lineage>
</organism>
<proteinExistence type="predicted"/>
<name>M9RPM8_9RHOB</name>
<evidence type="ECO:0000313" key="1">
    <source>
        <dbReference type="EMBL" id="AGI71750.1"/>
    </source>
</evidence>
<dbReference type="Gene3D" id="3.60.15.10">
    <property type="entry name" value="Ribonuclease Z/Hydroxyacylglutathione hydrolase-like"/>
    <property type="match status" value="1"/>
</dbReference>
<reference evidence="1 2" key="1">
    <citation type="journal article" date="2013" name="PLoS ONE">
        <title>Poles Apart: Arctic and Antarctic Octadecabacter strains Share High Genome Plasticity and a New Type of Xanthorhodopsin.</title>
        <authorList>
            <person name="Vollmers J."/>
            <person name="Voget S."/>
            <person name="Dietrich S."/>
            <person name="Gollnow K."/>
            <person name="Smits M."/>
            <person name="Meyer K."/>
            <person name="Brinkhoff T."/>
            <person name="Simon M."/>
            <person name="Daniel R."/>
        </authorList>
    </citation>
    <scope>NUCLEOTIDE SEQUENCE [LARGE SCALE GENOMIC DNA]</scope>
    <source>
        <strain evidence="1 2">238</strain>
    </source>
</reference>
<dbReference type="Proteomes" id="UP000004688">
    <property type="component" value="Chromosome"/>
</dbReference>